<dbReference type="InterPro" id="IPR001375">
    <property type="entry name" value="Peptidase_S9_cat"/>
</dbReference>
<dbReference type="EC" id="3.4.14.12" evidence="5"/>
<dbReference type="RefSeq" id="WP_145082231.1">
    <property type="nucleotide sequence ID" value="NZ_CP036298.1"/>
</dbReference>
<dbReference type="InterPro" id="IPR037140">
    <property type="entry name" value="VHL_beta_dom_sf"/>
</dbReference>
<dbReference type="AlphaFoldDB" id="A0A518GCA7"/>
<feature type="domain" description="Dipeptidylpeptidase IV N-terminal" evidence="3">
    <location>
        <begin position="293"/>
        <end position="540"/>
    </location>
</feature>
<organism evidence="5 6">
    <name type="scientific">Aureliella helgolandensis</name>
    <dbReference type="NCBI Taxonomy" id="2527968"/>
    <lineage>
        <taxon>Bacteria</taxon>
        <taxon>Pseudomonadati</taxon>
        <taxon>Planctomycetota</taxon>
        <taxon>Planctomycetia</taxon>
        <taxon>Pirellulales</taxon>
        <taxon>Pirellulaceae</taxon>
        <taxon>Aureliella</taxon>
    </lineage>
</organism>
<keyword evidence="5" id="KW-0378">Hydrolase</keyword>
<evidence type="ECO:0000259" key="3">
    <source>
        <dbReference type="Pfam" id="PF00930"/>
    </source>
</evidence>
<evidence type="ECO:0000313" key="6">
    <source>
        <dbReference type="Proteomes" id="UP000318017"/>
    </source>
</evidence>
<feature type="domain" description="von Hippel-Lindau disease tumour suppressor beta" evidence="4">
    <location>
        <begin position="167"/>
        <end position="215"/>
    </location>
</feature>
<dbReference type="OrthoDB" id="9812921at2"/>
<dbReference type="PANTHER" id="PTHR11731">
    <property type="entry name" value="PROTEASE FAMILY S9B,C DIPEPTIDYL-PEPTIDASE IV-RELATED"/>
    <property type="match status" value="1"/>
</dbReference>
<evidence type="ECO:0000313" key="5">
    <source>
        <dbReference type="EMBL" id="QDV26236.1"/>
    </source>
</evidence>
<evidence type="ECO:0000256" key="1">
    <source>
        <dbReference type="SAM" id="MobiDB-lite"/>
    </source>
</evidence>
<proteinExistence type="predicted"/>
<dbReference type="Pfam" id="PF00930">
    <property type="entry name" value="DPPIV_N"/>
    <property type="match status" value="1"/>
</dbReference>
<dbReference type="GO" id="GO:0008236">
    <property type="term" value="F:serine-type peptidase activity"/>
    <property type="evidence" value="ECO:0007669"/>
    <property type="project" value="InterPro"/>
</dbReference>
<reference evidence="5 6" key="1">
    <citation type="submission" date="2019-02" db="EMBL/GenBank/DDBJ databases">
        <title>Deep-cultivation of Planctomycetes and their phenomic and genomic characterization uncovers novel biology.</title>
        <authorList>
            <person name="Wiegand S."/>
            <person name="Jogler M."/>
            <person name="Boedeker C."/>
            <person name="Pinto D."/>
            <person name="Vollmers J."/>
            <person name="Rivas-Marin E."/>
            <person name="Kohn T."/>
            <person name="Peeters S.H."/>
            <person name="Heuer A."/>
            <person name="Rast P."/>
            <person name="Oberbeckmann S."/>
            <person name="Bunk B."/>
            <person name="Jeske O."/>
            <person name="Meyerdierks A."/>
            <person name="Storesund J.E."/>
            <person name="Kallscheuer N."/>
            <person name="Luecker S."/>
            <person name="Lage O.M."/>
            <person name="Pohl T."/>
            <person name="Merkel B.J."/>
            <person name="Hornburger P."/>
            <person name="Mueller R.-W."/>
            <person name="Bruemmer F."/>
            <person name="Labrenz M."/>
            <person name="Spormann A.M."/>
            <person name="Op den Camp H."/>
            <person name="Overmann J."/>
            <person name="Amann R."/>
            <person name="Jetten M.S.M."/>
            <person name="Mascher T."/>
            <person name="Medema M.H."/>
            <person name="Devos D.P."/>
            <person name="Kaster A.-K."/>
            <person name="Ovreas L."/>
            <person name="Rohde M."/>
            <person name="Galperin M.Y."/>
            <person name="Jogler C."/>
        </authorList>
    </citation>
    <scope>NUCLEOTIDE SEQUENCE [LARGE SCALE GENOMIC DNA]</scope>
    <source>
        <strain evidence="5 6">Q31a</strain>
    </source>
</reference>
<sequence>MSDTFLAGWAVWGWLWCGGLVWGGQLDLVQRDRVQVVWDTEHSQMTYAVNLLDGVQEYSRVDLTSGEKTLLFEPGQLARALGKNLAREVDVTELKTLRKVKAVGVDGSFEFHWNDARWNCSEAYEVSKLEEIAATPSELLTRRQRSNSGGTDTSLEIQNHLDVPLSCFWISTDGAPLPYGTIEPGGSKSQHTFSGHVWSLRDGSGTEVLRFSAAEFGNVVRVDARLRDEFELLSKQSRGNRRGRNQSRGQQPENAEAPTGFLRDSDFWVEDAGQEWQLTWDSSDVLKYRGPVLHSPSGRWASAIREAVAPRRQVTLIESSPGDGVQPVVHQFDYVKPGDPIDRPEIALFDVVSRQEIAVPNQLFATPWALSQFEWLDDPERLMFVYNQRGHQVMRVLTVAADTGEASVVIEETSPTFIDYSNKTFLQSIEQGRQLLWMSERSGWNHLYRFDSQNGELINAVTQGDWVVRGVERVDQSRQQVWFSASGMNPAQDPYYLHLCRVDFDGQNLTVLTEGDGNHSWEFSPDQRWLIDRFSRVDLPTVTTVRSAEDGALICELERGDATALLESGWSLPEHWVAKGRDGKTDIYGVIVWPDEIAEDRKYPIVEKIYAGPHDSHVPKSFGLMTQEHEIANMGCVVVRIDGMGTSNRGKQFHDVCWKNLADAGFPDRIAWIEQAAQQHSQLNAKRVGIFGGSAGGQNAMRALLNHHDFYSVAVADCGCHDNRMDKIWWNEAWMGWPVGDAYSRSSNVEDAHRLQGKLLLIVGEMDRNVDPSSTLQVAHALIQADKDFELLVLPGAGHGAAETPYGRRRRAEFLRQHLLESD</sequence>
<protein>
    <submittedName>
        <fullName evidence="5">Prolyl tripeptidyl peptidase</fullName>
        <ecNumber evidence="5">3.4.14.12</ecNumber>
    </submittedName>
</protein>
<feature type="domain" description="Peptidase S9 prolyl oligopeptidase catalytic" evidence="2">
    <location>
        <begin position="631"/>
        <end position="818"/>
    </location>
</feature>
<dbReference type="Proteomes" id="UP000318017">
    <property type="component" value="Chromosome"/>
</dbReference>
<feature type="region of interest" description="Disordered" evidence="1">
    <location>
        <begin position="237"/>
        <end position="260"/>
    </location>
</feature>
<name>A0A518GCA7_9BACT</name>
<gene>
    <name evidence="5" type="primary">ptpA_3</name>
    <name evidence="5" type="ORF">Q31a_46080</name>
</gene>
<dbReference type="SUPFAM" id="SSF53474">
    <property type="entry name" value="alpha/beta-Hydrolases"/>
    <property type="match status" value="1"/>
</dbReference>
<accession>A0A518GCA7</accession>
<dbReference type="InterPro" id="IPR024053">
    <property type="entry name" value="VHL_beta_dom"/>
</dbReference>
<dbReference type="Gene3D" id="2.60.40.780">
    <property type="entry name" value="von Hippel-Lindau disease tumour suppressor, beta domain"/>
    <property type="match status" value="1"/>
</dbReference>
<dbReference type="Gene3D" id="3.40.50.1820">
    <property type="entry name" value="alpha/beta hydrolase"/>
    <property type="match status" value="1"/>
</dbReference>
<dbReference type="InterPro" id="IPR050278">
    <property type="entry name" value="Serine_Prot_S9B/DPPIV"/>
</dbReference>
<dbReference type="EMBL" id="CP036298">
    <property type="protein sequence ID" value="QDV26236.1"/>
    <property type="molecule type" value="Genomic_DNA"/>
</dbReference>
<evidence type="ECO:0000259" key="4">
    <source>
        <dbReference type="Pfam" id="PF01847"/>
    </source>
</evidence>
<dbReference type="Pfam" id="PF00326">
    <property type="entry name" value="Peptidase_S9"/>
    <property type="match status" value="1"/>
</dbReference>
<dbReference type="InterPro" id="IPR002469">
    <property type="entry name" value="Peptidase_S9B_N"/>
</dbReference>
<evidence type="ECO:0000259" key="2">
    <source>
        <dbReference type="Pfam" id="PF00326"/>
    </source>
</evidence>
<dbReference type="GO" id="GO:0006508">
    <property type="term" value="P:proteolysis"/>
    <property type="evidence" value="ECO:0007669"/>
    <property type="project" value="InterPro"/>
</dbReference>
<dbReference type="Gene3D" id="2.140.10.30">
    <property type="entry name" value="Dipeptidylpeptidase IV, N-terminal domain"/>
    <property type="match status" value="1"/>
</dbReference>
<dbReference type="Pfam" id="PF01847">
    <property type="entry name" value="VHL"/>
    <property type="match status" value="1"/>
</dbReference>
<dbReference type="KEGG" id="ahel:Q31a_46080"/>
<keyword evidence="6" id="KW-1185">Reference proteome</keyword>
<dbReference type="InterPro" id="IPR029058">
    <property type="entry name" value="AB_hydrolase_fold"/>
</dbReference>
<dbReference type="PANTHER" id="PTHR11731:SF118">
    <property type="entry name" value="BLR1971 PROTEIN"/>
    <property type="match status" value="1"/>
</dbReference>
<dbReference type="SUPFAM" id="SSF82171">
    <property type="entry name" value="DPP6 N-terminal domain-like"/>
    <property type="match status" value="1"/>
</dbReference>